<reference evidence="8 9" key="1">
    <citation type="journal article" date="2015" name="Genome Biol. Evol.">
        <title>Comparative Genomics of a Bacterivorous Green Alga Reveals Evolutionary Causalities and Consequences of Phago-Mixotrophic Mode of Nutrition.</title>
        <authorList>
            <person name="Burns J.A."/>
            <person name="Paasch A."/>
            <person name="Narechania A."/>
            <person name="Kim E."/>
        </authorList>
    </citation>
    <scope>NUCLEOTIDE SEQUENCE [LARGE SCALE GENOMIC DNA]</scope>
    <source>
        <strain evidence="8 9">PLY_AMNH</strain>
    </source>
</reference>
<feature type="region of interest" description="Disordered" evidence="6">
    <location>
        <begin position="376"/>
        <end position="490"/>
    </location>
</feature>
<feature type="domain" description="Glucosamine/galactosamine-6-phosphate isomerase" evidence="7">
    <location>
        <begin position="147"/>
        <end position="372"/>
    </location>
</feature>
<dbReference type="InterPro" id="IPR006148">
    <property type="entry name" value="Glc/Gal-6P_isomerase"/>
</dbReference>
<dbReference type="GO" id="GO:0017057">
    <property type="term" value="F:6-phosphogluconolactonase activity"/>
    <property type="evidence" value="ECO:0007669"/>
    <property type="project" value="UniProtKB-EC"/>
</dbReference>
<dbReference type="InterPro" id="IPR039104">
    <property type="entry name" value="6PGL"/>
</dbReference>
<evidence type="ECO:0000256" key="4">
    <source>
        <dbReference type="ARBA" id="ARBA00013198"/>
    </source>
</evidence>
<evidence type="ECO:0000313" key="9">
    <source>
        <dbReference type="Proteomes" id="UP001190700"/>
    </source>
</evidence>
<feature type="region of interest" description="Disordered" evidence="6">
    <location>
        <begin position="104"/>
        <end position="143"/>
    </location>
</feature>
<evidence type="ECO:0000259" key="7">
    <source>
        <dbReference type="Pfam" id="PF01182"/>
    </source>
</evidence>
<organism evidence="8 9">
    <name type="scientific">Cymbomonas tetramitiformis</name>
    <dbReference type="NCBI Taxonomy" id="36881"/>
    <lineage>
        <taxon>Eukaryota</taxon>
        <taxon>Viridiplantae</taxon>
        <taxon>Chlorophyta</taxon>
        <taxon>Pyramimonadophyceae</taxon>
        <taxon>Pyramimonadales</taxon>
        <taxon>Pyramimonadaceae</taxon>
        <taxon>Cymbomonas</taxon>
    </lineage>
</organism>
<dbReference type="AlphaFoldDB" id="A0AAE0C0T5"/>
<evidence type="ECO:0000256" key="3">
    <source>
        <dbReference type="ARBA" id="ARBA00010662"/>
    </source>
</evidence>
<evidence type="ECO:0000313" key="8">
    <source>
        <dbReference type="EMBL" id="KAK3246346.1"/>
    </source>
</evidence>
<feature type="compositionally biased region" description="Low complexity" evidence="6">
    <location>
        <begin position="107"/>
        <end position="123"/>
    </location>
</feature>
<dbReference type="InterPro" id="IPR037171">
    <property type="entry name" value="NagB/RpiA_transferase-like"/>
</dbReference>
<keyword evidence="9" id="KW-1185">Reference proteome</keyword>
<dbReference type="NCBIfam" id="TIGR01198">
    <property type="entry name" value="pgl"/>
    <property type="match status" value="1"/>
</dbReference>
<comment type="similarity">
    <text evidence="3">Belongs to the glucosamine/galactosamine-6-phosphate isomerase family. 6-phosphogluconolactonase subfamily.</text>
</comment>
<feature type="compositionally biased region" description="Gly residues" evidence="6">
    <location>
        <begin position="380"/>
        <end position="396"/>
    </location>
</feature>
<dbReference type="GO" id="GO:0005975">
    <property type="term" value="P:carbohydrate metabolic process"/>
    <property type="evidence" value="ECO:0007669"/>
    <property type="project" value="InterPro"/>
</dbReference>
<keyword evidence="5" id="KW-0378">Hydrolase</keyword>
<evidence type="ECO:0000256" key="5">
    <source>
        <dbReference type="ARBA" id="ARBA00022801"/>
    </source>
</evidence>
<dbReference type="Gene3D" id="3.40.50.1360">
    <property type="match status" value="1"/>
</dbReference>
<protein>
    <recommendedName>
        <fullName evidence="4">6-phosphogluconolactonase</fullName>
        <ecNumber evidence="4">3.1.1.31</ecNumber>
    </recommendedName>
</protein>
<dbReference type="Proteomes" id="UP001190700">
    <property type="component" value="Unassembled WGS sequence"/>
</dbReference>
<feature type="compositionally biased region" description="Basic and acidic residues" evidence="6">
    <location>
        <begin position="467"/>
        <end position="490"/>
    </location>
</feature>
<dbReference type="EC" id="3.1.1.31" evidence="4"/>
<sequence length="490" mass="52184">MGHVGCIQVVQFPRSRPLTPLPAVTSKGGIRQRFLHRSVDIPLRQTSALPGAWHCTRQAWRRSRGDVKVSMGGYAPPEDDEDANRPDALGAWKRVREARDDIDLSTAPSEVSSSAPNASSTPAGIWSSLLSTPPAAPPQTVPQVFPSSEEAAAALANFTTTAADKAIASRGSFTVALAGGSLVKMLQGIKSVAGVEWDKWHVFWVDERCVPHNDPESNYAGAEAALLKDVPIPKSQIYAIDESLCQTADSSAAEAAKEYETRLKGLPSDVLPIEDGLPVFDLLLLGFGPDGHICSLFPGHPLLKVEGPWILSIEDSPKPPPKRITFSLPVVNAADQKCFVACGDGKAEMAAQILQSRDSESAVPAALVTGNHAQWAQGNPEGGFGRLHSKGPGGVDGIEKSKRGGVTAKEPGQGDIENIESAGEGDSEEEQASLCGSGSETNLEGVEKGKQSAGRKAQKFQPFTENRSWDMEAEMRLEDSGKDAKILSWE</sequence>
<dbReference type="PANTHER" id="PTHR11054:SF0">
    <property type="entry name" value="6-PHOSPHOGLUCONOLACTONASE"/>
    <property type="match status" value="1"/>
</dbReference>
<dbReference type="FunFam" id="3.40.50.1360:FF:000005">
    <property type="entry name" value="6-phosphogluconolactonase"/>
    <property type="match status" value="1"/>
</dbReference>
<proteinExistence type="inferred from homology"/>
<dbReference type="EMBL" id="LGRX02029902">
    <property type="protein sequence ID" value="KAK3246346.1"/>
    <property type="molecule type" value="Genomic_DNA"/>
</dbReference>
<evidence type="ECO:0000256" key="6">
    <source>
        <dbReference type="SAM" id="MobiDB-lite"/>
    </source>
</evidence>
<dbReference type="PANTHER" id="PTHR11054">
    <property type="entry name" value="6-PHOSPHOGLUCONOLACTONASE"/>
    <property type="match status" value="1"/>
</dbReference>
<dbReference type="CDD" id="cd01400">
    <property type="entry name" value="6PGL"/>
    <property type="match status" value="1"/>
</dbReference>
<comment type="catalytic activity">
    <reaction evidence="1">
        <text>6-phospho-D-glucono-1,5-lactone + H2O = 6-phospho-D-gluconate + H(+)</text>
        <dbReference type="Rhea" id="RHEA:12556"/>
        <dbReference type="ChEBI" id="CHEBI:15377"/>
        <dbReference type="ChEBI" id="CHEBI:15378"/>
        <dbReference type="ChEBI" id="CHEBI:57955"/>
        <dbReference type="ChEBI" id="CHEBI:58759"/>
        <dbReference type="EC" id="3.1.1.31"/>
    </reaction>
</comment>
<accession>A0AAE0C0T5</accession>
<evidence type="ECO:0000256" key="2">
    <source>
        <dbReference type="ARBA" id="ARBA00004961"/>
    </source>
</evidence>
<comment type="caution">
    <text evidence="8">The sequence shown here is derived from an EMBL/GenBank/DDBJ whole genome shotgun (WGS) entry which is preliminary data.</text>
</comment>
<dbReference type="SUPFAM" id="SSF100950">
    <property type="entry name" value="NagB/RpiA/CoA transferase-like"/>
    <property type="match status" value="1"/>
</dbReference>
<comment type="pathway">
    <text evidence="2">Carbohydrate degradation; pentose phosphate pathway; D-ribulose 5-phosphate from D-glucose 6-phosphate (oxidative stage): step 2/3.</text>
</comment>
<dbReference type="GO" id="GO:0006098">
    <property type="term" value="P:pentose-phosphate shunt"/>
    <property type="evidence" value="ECO:0007669"/>
    <property type="project" value="InterPro"/>
</dbReference>
<dbReference type="InterPro" id="IPR005900">
    <property type="entry name" value="6-phosphogluconolactonase_DevB"/>
</dbReference>
<dbReference type="Pfam" id="PF01182">
    <property type="entry name" value="Glucosamine_iso"/>
    <property type="match status" value="1"/>
</dbReference>
<name>A0AAE0C0T5_9CHLO</name>
<evidence type="ECO:0000256" key="1">
    <source>
        <dbReference type="ARBA" id="ARBA00000832"/>
    </source>
</evidence>
<gene>
    <name evidence="8" type="ORF">CYMTET_44114</name>
</gene>